<keyword evidence="5 6" id="KW-0411">Iron-sulfur</keyword>
<dbReference type="SMART" id="SM00729">
    <property type="entry name" value="Elp3"/>
    <property type="match status" value="1"/>
</dbReference>
<dbReference type="GO" id="GO:0102573">
    <property type="term" value="F:aminodeoxyfutalosine synthase activity"/>
    <property type="evidence" value="ECO:0007669"/>
    <property type="project" value="UniProtKB-EC"/>
</dbReference>
<keyword evidence="11" id="KW-1185">Reference proteome</keyword>
<dbReference type="InterPro" id="IPR022432">
    <property type="entry name" value="MqnE"/>
</dbReference>
<keyword evidence="6" id="KW-0808">Transferase</keyword>
<evidence type="ECO:0000256" key="1">
    <source>
        <dbReference type="ARBA" id="ARBA00022485"/>
    </source>
</evidence>
<dbReference type="Proteomes" id="UP000500938">
    <property type="component" value="Chromosome"/>
</dbReference>
<dbReference type="NCBIfam" id="TIGR00423">
    <property type="entry name" value="CofH family radical SAM protein"/>
    <property type="match status" value="1"/>
</dbReference>
<dbReference type="GO" id="GO:0051539">
    <property type="term" value="F:4 iron, 4 sulfur cluster binding"/>
    <property type="evidence" value="ECO:0007669"/>
    <property type="project" value="UniProtKB-KW"/>
</dbReference>
<feature type="binding site" evidence="8">
    <location>
        <position position="85"/>
    </location>
    <ligand>
        <name>S-adenosyl-L-methionine</name>
        <dbReference type="ChEBI" id="CHEBI:59789"/>
    </ligand>
</feature>
<dbReference type="InterPro" id="IPR013785">
    <property type="entry name" value="Aldolase_TIM"/>
</dbReference>
<feature type="binding site" evidence="8">
    <location>
        <position position="191"/>
    </location>
    <ligand>
        <name>S-adenosyl-L-methionine</name>
        <dbReference type="ChEBI" id="CHEBI:59789"/>
    </ligand>
</feature>
<name>A0A6M4IME5_9BACT</name>
<comment type="pathway">
    <text evidence="6">Quinol/quinone metabolism; menaquinone biosynthesis.</text>
</comment>
<reference evidence="10 11" key="1">
    <citation type="submission" date="2020-05" db="EMBL/GenBank/DDBJ databases">
        <title>Complete genome sequence of Gemmatimonas greenlandica TET16.</title>
        <authorList>
            <person name="Zeng Y."/>
        </authorList>
    </citation>
    <scope>NUCLEOTIDE SEQUENCE [LARGE SCALE GENOMIC DNA]</scope>
    <source>
        <strain evidence="10 11">TET16</strain>
    </source>
</reference>
<dbReference type="PIRSF" id="PIRSF004762">
    <property type="entry name" value="CHP00423"/>
    <property type="match status" value="1"/>
</dbReference>
<dbReference type="PANTHER" id="PTHR43076">
    <property type="entry name" value="FO SYNTHASE (COFH)"/>
    <property type="match status" value="1"/>
</dbReference>
<dbReference type="InterPro" id="IPR058240">
    <property type="entry name" value="rSAM_sf"/>
</dbReference>
<dbReference type="RefSeq" id="WP_171224497.1">
    <property type="nucleotide sequence ID" value="NZ_CP053085.1"/>
</dbReference>
<sequence>MPVSIPFDLDRLRDPALRPIGEKLRAGERLSIADGVTLFRSPDLLGVGAMADAANRARHGDRVTFASNQHINPTNVCVLRKTCVFCGYARLPKEEGAYRYSIEQVLAESDRADGSITREFHIVGGLDMEAGLEYYQTMFRALKERHPQVHIKALTAVEIAHIARIEKMSREDVLIALREAGLDTMPGGGAETFSAAVRDVIADKKLGGADYIDVHRTAHKLGIRSNCTMLYGHVETIEDRMQHLNMLRELQDETGGFLAYIPLAYHPDDNELGKTLGREGTSTTGFDDLRNLAVGRLFLDNFEHIKSHWIMVSTPVSQISLHFGVNDIEGTVVREKIYHAVGAHTPQGMTLPQLLGLIRGAGKVPAERDSFYRVLREFEPDDTGATDASTEPLAGAVG</sequence>
<evidence type="ECO:0000313" key="10">
    <source>
        <dbReference type="EMBL" id="QJR35068.1"/>
    </source>
</evidence>
<dbReference type="UniPathway" id="UPA00079"/>
<dbReference type="InterPro" id="IPR006638">
    <property type="entry name" value="Elp3/MiaA/NifB-like_rSAM"/>
</dbReference>
<evidence type="ECO:0000256" key="5">
    <source>
        <dbReference type="ARBA" id="ARBA00023014"/>
    </source>
</evidence>
<feature type="binding site" evidence="6 7">
    <location>
        <position position="86"/>
    </location>
    <ligand>
        <name>[4Fe-4S] cluster</name>
        <dbReference type="ChEBI" id="CHEBI:49883"/>
        <note>4Fe-4S-S-AdoMet</note>
    </ligand>
</feature>
<keyword evidence="6" id="KW-0474">Menaquinone biosynthesis</keyword>
<dbReference type="SUPFAM" id="SSF102114">
    <property type="entry name" value="Radical SAM enzymes"/>
    <property type="match status" value="1"/>
</dbReference>
<feature type="binding site" evidence="6 7">
    <location>
        <position position="77"/>
    </location>
    <ligand>
        <name>[4Fe-4S] cluster</name>
        <dbReference type="ChEBI" id="CHEBI:49883"/>
        <note>4Fe-4S-S-AdoMet</note>
    </ligand>
</feature>
<dbReference type="PANTHER" id="PTHR43076:SF7">
    <property type="entry name" value="AMINODEOXYFUTALOSINE SYNTHASE"/>
    <property type="match status" value="1"/>
</dbReference>
<evidence type="ECO:0000256" key="2">
    <source>
        <dbReference type="ARBA" id="ARBA00022691"/>
    </source>
</evidence>
<dbReference type="PROSITE" id="PS51918">
    <property type="entry name" value="RADICAL_SAM"/>
    <property type="match status" value="1"/>
</dbReference>
<dbReference type="GO" id="GO:0005506">
    <property type="term" value="F:iron ion binding"/>
    <property type="evidence" value="ECO:0007669"/>
    <property type="project" value="UniProtKB-UniRule"/>
</dbReference>
<dbReference type="SFLD" id="SFLDG01389">
    <property type="entry name" value="menaquinone_synthsis_involved"/>
    <property type="match status" value="1"/>
</dbReference>
<keyword evidence="1 6" id="KW-0004">4Fe-4S</keyword>
<dbReference type="Pfam" id="PF19288">
    <property type="entry name" value="CofH_C"/>
    <property type="match status" value="1"/>
</dbReference>
<dbReference type="HAMAP" id="MF_00993">
    <property type="entry name" value="MqnE"/>
    <property type="match status" value="1"/>
</dbReference>
<evidence type="ECO:0000256" key="3">
    <source>
        <dbReference type="ARBA" id="ARBA00022723"/>
    </source>
</evidence>
<dbReference type="SFLD" id="SFLDF00343">
    <property type="entry name" value="aminofutalosine_synthase_(mqnE"/>
    <property type="match status" value="1"/>
</dbReference>
<keyword evidence="4 6" id="KW-0408">Iron</keyword>
<comment type="similarity">
    <text evidence="6">Belongs to the radical SAM superfamily. MqnE family.</text>
</comment>
<protein>
    <recommendedName>
        <fullName evidence="6">Aminodeoxyfutalosine synthase</fullName>
        <shortName evidence="6">AFL synthase</shortName>
        <shortName evidence="6">Aminofutalosine synthase</shortName>
        <ecNumber evidence="6">2.5.1.120</ecNumber>
    </recommendedName>
    <alternativeName>
        <fullName evidence="6">Menaquinone biosynthetic enzyme MqnE</fullName>
    </alternativeName>
</protein>
<evidence type="ECO:0000256" key="7">
    <source>
        <dbReference type="PIRSR" id="PIRSR004762-1"/>
    </source>
</evidence>
<dbReference type="GO" id="GO:0009234">
    <property type="term" value="P:menaquinone biosynthetic process"/>
    <property type="evidence" value="ECO:0007669"/>
    <property type="project" value="UniProtKB-UniRule"/>
</dbReference>
<feature type="domain" description="Radical SAM core" evidence="9">
    <location>
        <begin position="63"/>
        <end position="299"/>
    </location>
</feature>
<keyword evidence="3 6" id="KW-0479">Metal-binding</keyword>
<comment type="catalytic activity">
    <reaction evidence="6">
        <text>3-[(1-carboxyvinyl)-oxy]benzoate + S-adenosyl-L-methionine + H2O = 6-amino-6-deoxyfutalosine + hydrogencarbonate + L-methionine + H(+)</text>
        <dbReference type="Rhea" id="RHEA:33075"/>
        <dbReference type="ChEBI" id="CHEBI:15377"/>
        <dbReference type="ChEBI" id="CHEBI:15378"/>
        <dbReference type="ChEBI" id="CHEBI:17544"/>
        <dbReference type="ChEBI" id="CHEBI:57844"/>
        <dbReference type="ChEBI" id="CHEBI:59789"/>
        <dbReference type="ChEBI" id="CHEBI:64286"/>
        <dbReference type="ChEBI" id="CHEBI:76981"/>
        <dbReference type="EC" id="2.5.1.120"/>
    </reaction>
</comment>
<dbReference type="InterPro" id="IPR007197">
    <property type="entry name" value="rSAM"/>
</dbReference>
<evidence type="ECO:0000259" key="9">
    <source>
        <dbReference type="PROSITE" id="PS51918"/>
    </source>
</evidence>
<dbReference type="GO" id="GO:0044689">
    <property type="term" value="F:7,8-didemethyl-8-hydroxy-5-deazariboflavin synthase activity"/>
    <property type="evidence" value="ECO:0007669"/>
    <property type="project" value="TreeGrafter"/>
</dbReference>
<evidence type="ECO:0000313" key="11">
    <source>
        <dbReference type="Proteomes" id="UP000500938"/>
    </source>
</evidence>
<proteinExistence type="inferred from homology"/>
<evidence type="ECO:0000256" key="6">
    <source>
        <dbReference type="HAMAP-Rule" id="MF_00993"/>
    </source>
</evidence>
<dbReference type="KEGG" id="ggr:HKW67_05875"/>
<dbReference type="Gene3D" id="3.20.20.70">
    <property type="entry name" value="Aldolase class I"/>
    <property type="match status" value="1"/>
</dbReference>
<dbReference type="SFLD" id="SFLDG01064">
    <property type="entry name" value="F420__menaquinone_cofactor_bio"/>
    <property type="match status" value="1"/>
</dbReference>
<evidence type="ECO:0000256" key="4">
    <source>
        <dbReference type="ARBA" id="ARBA00023004"/>
    </source>
</evidence>
<dbReference type="Pfam" id="PF04055">
    <property type="entry name" value="Radical_SAM"/>
    <property type="match status" value="1"/>
</dbReference>
<dbReference type="AlphaFoldDB" id="A0A6M4IME5"/>
<feature type="binding site" evidence="6 7">
    <location>
        <position position="83"/>
    </location>
    <ligand>
        <name>[4Fe-4S] cluster</name>
        <dbReference type="ChEBI" id="CHEBI:49883"/>
        <note>4Fe-4S-S-AdoMet</note>
    </ligand>
</feature>
<dbReference type="InterPro" id="IPR020050">
    <property type="entry name" value="FO_synthase_su2"/>
</dbReference>
<keyword evidence="2 6" id="KW-0949">S-adenosyl-L-methionine</keyword>
<comment type="function">
    <text evidence="6">Radical SAM enzyme that catalyzes the addition of the adenosyl radical to the double bond of 3-[(1-carboxyvinyl)oxy]benzoate, leading to aminodeoxyfutalosine (AFL), a key intermediate in the formation of menaquinone (MK, vitamin K2) from chorismate.</text>
</comment>
<accession>A0A6M4IME5</accession>
<dbReference type="InterPro" id="IPR034405">
    <property type="entry name" value="F420"/>
</dbReference>
<comment type="cofactor">
    <cofactor evidence="6 7">
        <name>[4Fe-4S] cluster</name>
        <dbReference type="ChEBI" id="CHEBI:49883"/>
    </cofactor>
    <text evidence="6 7">Binds 1 [4Fe-4S] cluster. The cluster is coordinated with 3 cysteines and an exchangeable S-adenosyl-L-methionine.</text>
</comment>
<dbReference type="SFLD" id="SFLDS00029">
    <property type="entry name" value="Radical_SAM"/>
    <property type="match status" value="1"/>
</dbReference>
<dbReference type="InterPro" id="IPR045567">
    <property type="entry name" value="CofH/MnqC-like_C"/>
</dbReference>
<gene>
    <name evidence="6" type="primary">mqnE</name>
    <name evidence="10" type="ORF">HKW67_05875</name>
</gene>
<organism evidence="10 11">
    <name type="scientific">Gemmatimonas groenlandica</name>
    <dbReference type="NCBI Taxonomy" id="2732249"/>
    <lineage>
        <taxon>Bacteria</taxon>
        <taxon>Pseudomonadati</taxon>
        <taxon>Gemmatimonadota</taxon>
        <taxon>Gemmatimonadia</taxon>
        <taxon>Gemmatimonadales</taxon>
        <taxon>Gemmatimonadaceae</taxon>
        <taxon>Gemmatimonas</taxon>
    </lineage>
</organism>
<dbReference type="EC" id="2.5.1.120" evidence="6"/>
<dbReference type="CDD" id="cd01335">
    <property type="entry name" value="Radical_SAM"/>
    <property type="match status" value="1"/>
</dbReference>
<dbReference type="EMBL" id="CP053085">
    <property type="protein sequence ID" value="QJR35068.1"/>
    <property type="molecule type" value="Genomic_DNA"/>
</dbReference>
<evidence type="ECO:0000256" key="8">
    <source>
        <dbReference type="PIRSR" id="PIRSR004762-2"/>
    </source>
</evidence>